<dbReference type="AlphaFoldDB" id="A0A0M4E5X3"/>
<sequence length="179" mass="21761">MSRTVRKFAKRNTHLRKRQTQDAYLLICTECFSLYPPRYFSGQFAVFRMCRPCQRKNVELCSYLEKYVYEPLREKRWEPFQVRLDRLASKCEELENELKDYKRKYCEPESTAEIMIDNKVEEMLDELLDKCAELESERWNARRPTRKMSQDDFNQRMFELYNKNTKQTDAEVLESQLSS</sequence>
<evidence type="ECO:0000313" key="3">
    <source>
        <dbReference type="Proteomes" id="UP000494163"/>
    </source>
</evidence>
<evidence type="ECO:0000256" key="1">
    <source>
        <dbReference type="SAM" id="Coils"/>
    </source>
</evidence>
<name>A0A0M4E5X3_DROBS</name>
<keyword evidence="3" id="KW-1185">Reference proteome</keyword>
<dbReference type="EMBL" id="CP012523">
    <property type="protein sequence ID" value="ALC39608.1"/>
    <property type="molecule type" value="Genomic_DNA"/>
</dbReference>
<evidence type="ECO:0000313" key="2">
    <source>
        <dbReference type="EMBL" id="ALC39608.1"/>
    </source>
</evidence>
<gene>
    <name evidence="2" type="ORF">Dbus_chr2Lg1693</name>
</gene>
<protein>
    <submittedName>
        <fullName evidence="2">Maker503</fullName>
    </submittedName>
</protein>
<dbReference type="OrthoDB" id="7870736at2759"/>
<reference evidence="2 3" key="1">
    <citation type="submission" date="2015-08" db="EMBL/GenBank/DDBJ databases">
        <title>Ancestral chromatin configuration constrains chromatin evolution on differentiating sex chromosomes in Drosophila.</title>
        <authorList>
            <person name="Zhou Q."/>
            <person name="Bachtrog D."/>
        </authorList>
    </citation>
    <scope>NUCLEOTIDE SEQUENCE [LARGE SCALE GENOMIC DNA]</scope>
    <source>
        <tissue evidence="2">Whole larvae</tissue>
    </source>
</reference>
<organism evidence="2 3">
    <name type="scientific">Drosophila busckii</name>
    <name type="common">Fruit fly</name>
    <dbReference type="NCBI Taxonomy" id="30019"/>
    <lineage>
        <taxon>Eukaryota</taxon>
        <taxon>Metazoa</taxon>
        <taxon>Ecdysozoa</taxon>
        <taxon>Arthropoda</taxon>
        <taxon>Hexapoda</taxon>
        <taxon>Insecta</taxon>
        <taxon>Pterygota</taxon>
        <taxon>Neoptera</taxon>
        <taxon>Endopterygota</taxon>
        <taxon>Diptera</taxon>
        <taxon>Brachycera</taxon>
        <taxon>Muscomorpha</taxon>
        <taxon>Ephydroidea</taxon>
        <taxon>Drosophilidae</taxon>
        <taxon>Drosophila</taxon>
    </lineage>
</organism>
<feature type="coiled-coil region" evidence="1">
    <location>
        <begin position="84"/>
        <end position="137"/>
    </location>
</feature>
<proteinExistence type="predicted"/>
<keyword evidence="1" id="KW-0175">Coiled coil</keyword>
<accession>A0A0M4E5X3</accession>
<dbReference type="Proteomes" id="UP000494163">
    <property type="component" value="Chromosome 2L"/>
</dbReference>